<organism evidence="3 4">
    <name type="scientific">Zingiber officinale</name>
    <name type="common">Ginger</name>
    <name type="synonym">Amomum zingiber</name>
    <dbReference type="NCBI Taxonomy" id="94328"/>
    <lineage>
        <taxon>Eukaryota</taxon>
        <taxon>Viridiplantae</taxon>
        <taxon>Streptophyta</taxon>
        <taxon>Embryophyta</taxon>
        <taxon>Tracheophyta</taxon>
        <taxon>Spermatophyta</taxon>
        <taxon>Magnoliopsida</taxon>
        <taxon>Liliopsida</taxon>
        <taxon>Zingiberales</taxon>
        <taxon>Zingiberaceae</taxon>
        <taxon>Zingiber</taxon>
    </lineage>
</organism>
<dbReference type="Gene3D" id="1.25.40.10">
    <property type="entry name" value="Tetratricopeptide repeat domain"/>
    <property type="match status" value="2"/>
</dbReference>
<dbReference type="GO" id="GO:0009451">
    <property type="term" value="P:RNA modification"/>
    <property type="evidence" value="ECO:0007669"/>
    <property type="project" value="InterPro"/>
</dbReference>
<keyword evidence="4" id="KW-1185">Reference proteome</keyword>
<dbReference type="InterPro" id="IPR046960">
    <property type="entry name" value="PPR_At4g14850-like_plant"/>
</dbReference>
<name>A0A8J5GZ75_ZINOF</name>
<dbReference type="Pfam" id="PF20431">
    <property type="entry name" value="E_motif"/>
    <property type="match status" value="1"/>
</dbReference>
<dbReference type="PANTHER" id="PTHR47926">
    <property type="entry name" value="PENTATRICOPEPTIDE REPEAT-CONTAINING PROTEIN"/>
    <property type="match status" value="1"/>
</dbReference>
<evidence type="ECO:0000256" key="2">
    <source>
        <dbReference type="PROSITE-ProRule" id="PRU00708"/>
    </source>
</evidence>
<evidence type="ECO:0008006" key="5">
    <source>
        <dbReference type="Google" id="ProtNLM"/>
    </source>
</evidence>
<dbReference type="AlphaFoldDB" id="A0A8J5GZ75"/>
<dbReference type="InterPro" id="IPR011990">
    <property type="entry name" value="TPR-like_helical_dom_sf"/>
</dbReference>
<feature type="repeat" description="PPR" evidence="2">
    <location>
        <begin position="228"/>
        <end position="262"/>
    </location>
</feature>
<accession>A0A8J5GZ75</accession>
<dbReference type="Pfam" id="PF13041">
    <property type="entry name" value="PPR_2"/>
    <property type="match status" value="1"/>
</dbReference>
<feature type="repeat" description="PPR" evidence="2">
    <location>
        <begin position="342"/>
        <end position="376"/>
    </location>
</feature>
<reference evidence="3 4" key="1">
    <citation type="submission" date="2020-08" db="EMBL/GenBank/DDBJ databases">
        <title>Plant Genome Project.</title>
        <authorList>
            <person name="Zhang R.-G."/>
        </authorList>
    </citation>
    <scope>NUCLEOTIDE SEQUENCE [LARGE SCALE GENOMIC DNA]</scope>
    <source>
        <tissue evidence="3">Rhizome</tissue>
    </source>
</reference>
<dbReference type="Proteomes" id="UP000734854">
    <property type="component" value="Unassembled WGS sequence"/>
</dbReference>
<comment type="caution">
    <text evidence="3">The sequence shown here is derived from an EMBL/GenBank/DDBJ whole genome shotgun (WGS) entry which is preliminary data.</text>
</comment>
<dbReference type="EMBL" id="JACMSC010000006">
    <property type="protein sequence ID" value="KAG6517286.1"/>
    <property type="molecule type" value="Genomic_DNA"/>
</dbReference>
<keyword evidence="1" id="KW-0677">Repeat</keyword>
<dbReference type="InterPro" id="IPR002885">
    <property type="entry name" value="PPR_rpt"/>
</dbReference>
<dbReference type="PROSITE" id="PS51375">
    <property type="entry name" value="PPR"/>
    <property type="match status" value="3"/>
</dbReference>
<dbReference type="FunFam" id="1.25.40.10:FF:000090">
    <property type="entry name" value="Pentatricopeptide repeat-containing protein, chloroplastic"/>
    <property type="match status" value="1"/>
</dbReference>
<dbReference type="PANTHER" id="PTHR47926:SF500">
    <property type="entry name" value="REPEAT-CONTAINING PROTEIN, PUTATIVE-RELATED"/>
    <property type="match status" value="1"/>
</dbReference>
<dbReference type="InterPro" id="IPR046848">
    <property type="entry name" value="E_motif"/>
</dbReference>
<protein>
    <recommendedName>
        <fullName evidence="5">Pentatricopeptide repeat-containing protein</fullName>
    </recommendedName>
</protein>
<gene>
    <name evidence="3" type="ORF">ZIOFF_020671</name>
</gene>
<dbReference type="Pfam" id="PF01535">
    <property type="entry name" value="PPR"/>
    <property type="match status" value="3"/>
</dbReference>
<dbReference type="NCBIfam" id="TIGR00756">
    <property type="entry name" value="PPR"/>
    <property type="match status" value="3"/>
</dbReference>
<evidence type="ECO:0000313" key="3">
    <source>
        <dbReference type="EMBL" id="KAG6517286.1"/>
    </source>
</evidence>
<feature type="repeat" description="PPR" evidence="2">
    <location>
        <begin position="130"/>
        <end position="165"/>
    </location>
</feature>
<proteinExistence type="predicted"/>
<evidence type="ECO:0000313" key="4">
    <source>
        <dbReference type="Proteomes" id="UP000734854"/>
    </source>
</evidence>
<evidence type="ECO:0000256" key="1">
    <source>
        <dbReference type="ARBA" id="ARBA00022737"/>
    </source>
</evidence>
<dbReference type="GO" id="GO:0003723">
    <property type="term" value="F:RNA binding"/>
    <property type="evidence" value="ECO:0007669"/>
    <property type="project" value="InterPro"/>
</dbReference>
<sequence length="506" mass="55432">MLEFGSTIFSSSVPPRATWSAEPRLSTRVVDYVACTVADVGHRAAASTWRRPRDWLPDDAAQDVPFSTLFNCCASLGAVRPGRELHGYMIRRTGGNARTCCSESSLVSFYAKCGFTSQARKVFDQMPERDIVAWAVMLKAYADGGHYRSEMMHLFVEMLCEAIAPNSHTLSLMLSNATPDLGEQLHASAVKWALDSDAFVGSSLVDFYSRNGSLGLAQLLFDRIPQTDVVCYNCLISKYGGAGITEGLISLYSEMCSKELMPNQSTFVGLLGGCAHSGLIGLSKQFHAQAIVQGFGFDEVVQVILVDMYAKCGDIESCRIAFDIVEALRVFDFMESASVHPDHITFTCLLSACSHSGFADDGRRLFCSMQERYGVPAREEHYSCMVDLFGRAGMVREAYELISRSACKLGPSVWGALLSACKLHGDSTIGEIAAQKLFELEPECSGSYVALSNIYSAGKQWREANAVRELMDERNISKDAGHSWIEVGGMVHRFRASSGSLDHQTV</sequence>